<protein>
    <submittedName>
        <fullName evidence="4">Efflux RND transporter periplasmic adaptor subunit</fullName>
    </submittedName>
</protein>
<dbReference type="NCBIfam" id="TIGR01730">
    <property type="entry name" value="RND_mfp"/>
    <property type="match status" value="1"/>
</dbReference>
<keyword evidence="5" id="KW-1185">Reference proteome</keyword>
<feature type="domain" description="CusB-like beta-barrel" evidence="3">
    <location>
        <begin position="234"/>
        <end position="304"/>
    </location>
</feature>
<dbReference type="EMBL" id="JALJRB010000032">
    <property type="protein sequence ID" value="MCJ8502739.1"/>
    <property type="molecule type" value="Genomic_DNA"/>
</dbReference>
<evidence type="ECO:0000313" key="4">
    <source>
        <dbReference type="EMBL" id="MCJ8502739.1"/>
    </source>
</evidence>
<comment type="caution">
    <text evidence="4">The sequence shown here is derived from an EMBL/GenBank/DDBJ whole genome shotgun (WGS) entry which is preliminary data.</text>
</comment>
<dbReference type="GO" id="GO:1990281">
    <property type="term" value="C:efflux pump complex"/>
    <property type="evidence" value="ECO:0007669"/>
    <property type="project" value="TreeGrafter"/>
</dbReference>
<organism evidence="4 5">
    <name type="scientific">Desulfatitalea alkaliphila</name>
    <dbReference type="NCBI Taxonomy" id="2929485"/>
    <lineage>
        <taxon>Bacteria</taxon>
        <taxon>Pseudomonadati</taxon>
        <taxon>Thermodesulfobacteriota</taxon>
        <taxon>Desulfobacteria</taxon>
        <taxon>Desulfobacterales</taxon>
        <taxon>Desulfosarcinaceae</taxon>
        <taxon>Desulfatitalea</taxon>
    </lineage>
</organism>
<evidence type="ECO:0000313" key="5">
    <source>
        <dbReference type="Proteomes" id="UP001165427"/>
    </source>
</evidence>
<dbReference type="GO" id="GO:0015562">
    <property type="term" value="F:efflux transmembrane transporter activity"/>
    <property type="evidence" value="ECO:0007669"/>
    <property type="project" value="TreeGrafter"/>
</dbReference>
<name>A0AA41UKX0_9BACT</name>
<evidence type="ECO:0000256" key="2">
    <source>
        <dbReference type="SAM" id="Coils"/>
    </source>
</evidence>
<dbReference type="Gene3D" id="2.40.420.20">
    <property type="match status" value="1"/>
</dbReference>
<sequence length="394" mass="42915">MKRNIAIGIGAAVLLLLVWQLWSHFSTGRDEAGQPRAVRPVAVEVVPVRRADMRDVATFTGTLLPTSRFEVAPKIAGRLEKILVHIGDAVAPGQLVAVLDDEEYRQQVSQARAELEVARASLEEAITTLESSRREFERTVALHRQRIASESQLDAAESEYNALQARMRVAAAQVAQREATLRLAEVRLAYTRIHVPESNGVQRVVGERFVDEGALLSANTPIVSVLDIRRLNAVVHVIERDYARITPDLTAVVTTDAFPGRTFTGRVARIAPLLKETSRQARVEIEVPNPAMELKPGMFVRAHIEFAEYADATVVPLSALVTRGGQRGVFLADRDAGTARFVSVTVGITEGDLAQVLTPQLEGEVVTLGVHLVVDGAAISIPESRSTAALTERP</sequence>
<gene>
    <name evidence="4" type="ORF">MRX98_19340</name>
</gene>
<accession>A0AA41UKX0</accession>
<comment type="similarity">
    <text evidence="1">Belongs to the membrane fusion protein (MFP) (TC 8.A.1) family.</text>
</comment>
<proteinExistence type="inferred from homology"/>
<dbReference type="Gene3D" id="1.10.287.470">
    <property type="entry name" value="Helix hairpin bin"/>
    <property type="match status" value="1"/>
</dbReference>
<dbReference type="SUPFAM" id="SSF111369">
    <property type="entry name" value="HlyD-like secretion proteins"/>
    <property type="match status" value="1"/>
</dbReference>
<dbReference type="Proteomes" id="UP001165427">
    <property type="component" value="Unassembled WGS sequence"/>
</dbReference>
<dbReference type="Gene3D" id="2.40.50.100">
    <property type="match status" value="1"/>
</dbReference>
<dbReference type="Gene3D" id="2.40.30.170">
    <property type="match status" value="1"/>
</dbReference>
<dbReference type="RefSeq" id="WP_246914009.1">
    <property type="nucleotide sequence ID" value="NZ_JALJRB010000032.1"/>
</dbReference>
<keyword evidence="2" id="KW-0175">Coiled coil</keyword>
<dbReference type="AlphaFoldDB" id="A0AA41UKX0"/>
<reference evidence="4" key="1">
    <citation type="submission" date="2022-04" db="EMBL/GenBank/DDBJ databases">
        <title>Desulfatitalea alkaliphila sp. nov., a novel anaerobic sulfate-reducing bacterium isolated from terrestrial mud volcano, Taman Peninsula, Russia.</title>
        <authorList>
            <person name="Khomyakova M.A."/>
            <person name="Merkel A.Y."/>
            <person name="Slobodkin A.I."/>
        </authorList>
    </citation>
    <scope>NUCLEOTIDE SEQUENCE</scope>
    <source>
        <strain evidence="4">M08but</strain>
    </source>
</reference>
<dbReference type="InterPro" id="IPR006143">
    <property type="entry name" value="RND_pump_MFP"/>
</dbReference>
<evidence type="ECO:0000259" key="3">
    <source>
        <dbReference type="Pfam" id="PF25954"/>
    </source>
</evidence>
<dbReference type="Pfam" id="PF25954">
    <property type="entry name" value="Beta-barrel_RND_2"/>
    <property type="match status" value="1"/>
</dbReference>
<evidence type="ECO:0000256" key="1">
    <source>
        <dbReference type="ARBA" id="ARBA00009477"/>
    </source>
</evidence>
<dbReference type="PANTHER" id="PTHR30469">
    <property type="entry name" value="MULTIDRUG RESISTANCE PROTEIN MDTA"/>
    <property type="match status" value="1"/>
</dbReference>
<feature type="coiled-coil region" evidence="2">
    <location>
        <begin position="101"/>
        <end position="173"/>
    </location>
</feature>
<dbReference type="FunFam" id="2.40.30.170:FF:000010">
    <property type="entry name" value="Efflux RND transporter periplasmic adaptor subunit"/>
    <property type="match status" value="1"/>
</dbReference>
<dbReference type="InterPro" id="IPR058792">
    <property type="entry name" value="Beta-barrel_RND_2"/>
</dbReference>